<comment type="caution">
    <text evidence="1">The sequence shown here is derived from an EMBL/GenBank/DDBJ whole genome shotgun (WGS) entry which is preliminary data.</text>
</comment>
<keyword evidence="2" id="KW-1185">Reference proteome</keyword>
<reference evidence="1" key="1">
    <citation type="submission" date="2023-02" db="EMBL/GenBank/DDBJ databases">
        <title>Genome of toxic invasive species Heracleum sosnowskyi carries increased number of genes despite the absence of recent whole-genome duplications.</title>
        <authorList>
            <person name="Schelkunov M."/>
            <person name="Shtratnikova V."/>
            <person name="Makarenko M."/>
            <person name="Klepikova A."/>
            <person name="Omelchenko D."/>
            <person name="Novikova G."/>
            <person name="Obukhova E."/>
            <person name="Bogdanov V."/>
            <person name="Penin A."/>
            <person name="Logacheva M."/>
        </authorList>
    </citation>
    <scope>NUCLEOTIDE SEQUENCE</scope>
    <source>
        <strain evidence="1">Hsosn_3</strain>
        <tissue evidence="1">Leaf</tissue>
    </source>
</reference>
<evidence type="ECO:0000313" key="2">
    <source>
        <dbReference type="Proteomes" id="UP001237642"/>
    </source>
</evidence>
<evidence type="ECO:0000313" key="1">
    <source>
        <dbReference type="EMBL" id="KAK1388277.1"/>
    </source>
</evidence>
<proteinExistence type="predicted"/>
<sequence>MVEEDFRIQRQVVVEVRGLPCNAWTEGSLMQITNDIGTWGCWINANNDIRKGEPKENVETSQNESASSTHDLVWDFPVSLDRKENIIDVRVVSSQNSLCMLLDKVKIKGPGRPKKRKINRNPFEIRRRKLRSKTRKWTSTCIGKDQVLEGSKNDSNSEAEIILETAVKMGLAMKADMYETLRIIKEHIEEN</sequence>
<protein>
    <submittedName>
        <fullName evidence="1">Uncharacterized protein</fullName>
    </submittedName>
</protein>
<name>A0AAD8MXE8_9APIA</name>
<reference evidence="1" key="2">
    <citation type="submission" date="2023-05" db="EMBL/GenBank/DDBJ databases">
        <authorList>
            <person name="Schelkunov M.I."/>
        </authorList>
    </citation>
    <scope>NUCLEOTIDE SEQUENCE</scope>
    <source>
        <strain evidence="1">Hsosn_3</strain>
        <tissue evidence="1">Leaf</tissue>
    </source>
</reference>
<dbReference type="EMBL" id="JAUIZM010000004">
    <property type="protein sequence ID" value="KAK1388277.1"/>
    <property type="molecule type" value="Genomic_DNA"/>
</dbReference>
<dbReference type="AlphaFoldDB" id="A0AAD8MXE8"/>
<gene>
    <name evidence="1" type="ORF">POM88_016455</name>
</gene>
<dbReference type="Proteomes" id="UP001237642">
    <property type="component" value="Unassembled WGS sequence"/>
</dbReference>
<organism evidence="1 2">
    <name type="scientific">Heracleum sosnowskyi</name>
    <dbReference type="NCBI Taxonomy" id="360622"/>
    <lineage>
        <taxon>Eukaryota</taxon>
        <taxon>Viridiplantae</taxon>
        <taxon>Streptophyta</taxon>
        <taxon>Embryophyta</taxon>
        <taxon>Tracheophyta</taxon>
        <taxon>Spermatophyta</taxon>
        <taxon>Magnoliopsida</taxon>
        <taxon>eudicotyledons</taxon>
        <taxon>Gunneridae</taxon>
        <taxon>Pentapetalae</taxon>
        <taxon>asterids</taxon>
        <taxon>campanulids</taxon>
        <taxon>Apiales</taxon>
        <taxon>Apiaceae</taxon>
        <taxon>Apioideae</taxon>
        <taxon>apioid superclade</taxon>
        <taxon>Tordylieae</taxon>
        <taxon>Tordyliinae</taxon>
        <taxon>Heracleum</taxon>
    </lineage>
</organism>
<accession>A0AAD8MXE8</accession>